<evidence type="ECO:0000256" key="4">
    <source>
        <dbReference type="ARBA" id="ARBA00023136"/>
    </source>
</evidence>
<comment type="caution">
    <text evidence="6">The sequence shown here is derived from an EMBL/GenBank/DDBJ whole genome shotgun (WGS) entry which is preliminary data.</text>
</comment>
<keyword evidence="2 5" id="KW-0812">Transmembrane</keyword>
<keyword evidence="6" id="KW-0489">Methyltransferase</keyword>
<evidence type="ECO:0000256" key="3">
    <source>
        <dbReference type="ARBA" id="ARBA00022989"/>
    </source>
</evidence>
<dbReference type="InterPro" id="IPR007318">
    <property type="entry name" value="Phopholipid_MeTrfase"/>
</dbReference>
<dbReference type="PANTHER" id="PTHR12714">
    <property type="entry name" value="PROTEIN-S ISOPRENYLCYSTEINE O-METHYLTRANSFERASE"/>
    <property type="match status" value="1"/>
</dbReference>
<comment type="subcellular location">
    <subcellularLocation>
        <location evidence="1">Endomembrane system</location>
        <topology evidence="1">Multi-pass membrane protein</topology>
    </subcellularLocation>
</comment>
<dbReference type="AlphaFoldDB" id="A0A523V1B5"/>
<dbReference type="Proteomes" id="UP000320679">
    <property type="component" value="Unassembled WGS sequence"/>
</dbReference>
<evidence type="ECO:0000256" key="1">
    <source>
        <dbReference type="ARBA" id="ARBA00004127"/>
    </source>
</evidence>
<gene>
    <name evidence="6" type="ORF">E3J59_00475</name>
</gene>
<evidence type="ECO:0000256" key="5">
    <source>
        <dbReference type="SAM" id="Phobius"/>
    </source>
</evidence>
<evidence type="ECO:0000313" key="7">
    <source>
        <dbReference type="Proteomes" id="UP000320679"/>
    </source>
</evidence>
<protein>
    <submittedName>
        <fullName evidence="6">Isoprenylcysteine carboxylmethyltransferase family protein</fullName>
    </submittedName>
</protein>
<sequence length="212" mass="24061">MSDVYDYGVWTMSIMSIVFFTIFAVGFFLPRKKREWRALGVFEAFIVALYAEMYGFPLTIYILSSFFGIKIPFIHLNGHLWASIFGLGEEGAMLELGMGCLVMVAGMSRVALGGWKIHRADDKLITDGVYGIVRHPQYLGFILITTGMLIHWPTLLTLVMFPILVVAYVHLAKKESKELAERFTEEYKSYRNLVPAFIPIRANRSSKTTLKG</sequence>
<organism evidence="6 7">
    <name type="scientific">Aerophobetes bacterium</name>
    <dbReference type="NCBI Taxonomy" id="2030807"/>
    <lineage>
        <taxon>Bacteria</taxon>
        <taxon>Candidatus Aerophobota</taxon>
    </lineage>
</organism>
<keyword evidence="3 5" id="KW-1133">Transmembrane helix</keyword>
<evidence type="ECO:0000256" key="2">
    <source>
        <dbReference type="ARBA" id="ARBA00022692"/>
    </source>
</evidence>
<proteinExistence type="predicted"/>
<dbReference type="SUPFAM" id="SSF160897">
    <property type="entry name" value="Taf5 N-terminal domain-like"/>
    <property type="match status" value="1"/>
</dbReference>
<dbReference type="EMBL" id="SOJK01000018">
    <property type="protein sequence ID" value="TET48548.1"/>
    <property type="molecule type" value="Genomic_DNA"/>
</dbReference>
<keyword evidence="4 5" id="KW-0472">Membrane</keyword>
<dbReference type="GO" id="GO:0032259">
    <property type="term" value="P:methylation"/>
    <property type="evidence" value="ECO:0007669"/>
    <property type="project" value="UniProtKB-KW"/>
</dbReference>
<evidence type="ECO:0000313" key="6">
    <source>
        <dbReference type="EMBL" id="TET48548.1"/>
    </source>
</evidence>
<dbReference type="GO" id="GO:0012505">
    <property type="term" value="C:endomembrane system"/>
    <property type="evidence" value="ECO:0007669"/>
    <property type="project" value="UniProtKB-SubCell"/>
</dbReference>
<name>A0A523V1B5_UNCAE</name>
<dbReference type="PANTHER" id="PTHR12714:SF9">
    <property type="entry name" value="PROTEIN-S-ISOPRENYLCYSTEINE O-METHYLTRANSFERASE"/>
    <property type="match status" value="1"/>
</dbReference>
<dbReference type="Gene3D" id="1.20.120.1630">
    <property type="match status" value="1"/>
</dbReference>
<feature type="transmembrane region" description="Helical" evidence="5">
    <location>
        <begin position="7"/>
        <end position="29"/>
    </location>
</feature>
<dbReference type="InterPro" id="IPR037264">
    <property type="entry name" value="TFIID_NTD2_sf"/>
</dbReference>
<dbReference type="Pfam" id="PF04191">
    <property type="entry name" value="PEMT"/>
    <property type="match status" value="1"/>
</dbReference>
<feature type="transmembrane region" description="Helical" evidence="5">
    <location>
        <begin position="138"/>
        <end position="169"/>
    </location>
</feature>
<reference evidence="6 7" key="1">
    <citation type="submission" date="2019-03" db="EMBL/GenBank/DDBJ databases">
        <title>Metabolic potential of uncultured bacteria and archaea associated with petroleum seepage in deep-sea sediments.</title>
        <authorList>
            <person name="Dong X."/>
            <person name="Hubert C."/>
        </authorList>
    </citation>
    <scope>NUCLEOTIDE SEQUENCE [LARGE SCALE GENOMIC DNA]</scope>
    <source>
        <strain evidence="6">E29_bin78</strain>
    </source>
</reference>
<accession>A0A523V1B5</accession>
<dbReference type="GO" id="GO:0008168">
    <property type="term" value="F:methyltransferase activity"/>
    <property type="evidence" value="ECO:0007669"/>
    <property type="project" value="UniProtKB-KW"/>
</dbReference>
<feature type="transmembrane region" description="Helical" evidence="5">
    <location>
        <begin position="36"/>
        <end position="54"/>
    </location>
</feature>
<keyword evidence="6" id="KW-0808">Transferase</keyword>